<feature type="coiled-coil region" evidence="4">
    <location>
        <begin position="86"/>
        <end position="113"/>
    </location>
</feature>
<keyword evidence="2" id="KW-0238">DNA-binding</keyword>
<keyword evidence="3" id="KW-0804">Transcription</keyword>
<dbReference type="SUPFAM" id="SSF46955">
    <property type="entry name" value="Putative DNA-binding domain"/>
    <property type="match status" value="2"/>
</dbReference>
<reference evidence="6" key="1">
    <citation type="submission" date="2019-11" db="EMBL/GenBank/DDBJ databases">
        <authorList>
            <person name="Feng L."/>
        </authorList>
    </citation>
    <scope>NUCLEOTIDE SEQUENCE</scope>
    <source>
        <strain evidence="6">CbolteaeLFYP116</strain>
    </source>
</reference>
<dbReference type="GO" id="GO:0003700">
    <property type="term" value="F:DNA-binding transcription factor activity"/>
    <property type="evidence" value="ECO:0007669"/>
    <property type="project" value="InterPro"/>
</dbReference>
<evidence type="ECO:0000256" key="2">
    <source>
        <dbReference type="ARBA" id="ARBA00023125"/>
    </source>
</evidence>
<dbReference type="GO" id="GO:0003677">
    <property type="term" value="F:DNA binding"/>
    <property type="evidence" value="ECO:0007669"/>
    <property type="project" value="UniProtKB-KW"/>
</dbReference>
<dbReference type="Pfam" id="PF00376">
    <property type="entry name" value="MerR"/>
    <property type="match status" value="1"/>
</dbReference>
<dbReference type="InterPro" id="IPR047057">
    <property type="entry name" value="MerR_fam"/>
</dbReference>
<evidence type="ECO:0000259" key="5">
    <source>
        <dbReference type="PROSITE" id="PS50937"/>
    </source>
</evidence>
<dbReference type="InterPro" id="IPR009061">
    <property type="entry name" value="DNA-bd_dom_put_sf"/>
</dbReference>
<dbReference type="PROSITE" id="PS50937">
    <property type="entry name" value="HTH_MERR_2"/>
    <property type="match status" value="2"/>
</dbReference>
<dbReference type="RefSeq" id="WP_002577606.1">
    <property type="nucleotide sequence ID" value="NZ_BAABZS010000001.1"/>
</dbReference>
<proteinExistence type="predicted"/>
<dbReference type="Gene3D" id="1.10.1660.10">
    <property type="match status" value="2"/>
</dbReference>
<accession>A0A6N2VV45</accession>
<protein>
    <submittedName>
        <fullName evidence="6">Mercuric resistance operon regulatory protein</fullName>
    </submittedName>
</protein>
<dbReference type="PANTHER" id="PTHR30204:SF94">
    <property type="entry name" value="HEAVY METAL-DEPENDENT TRANSCRIPTIONAL REGULATOR HI_0293-RELATED"/>
    <property type="match status" value="1"/>
</dbReference>
<name>A0A6N2VV45_9FIRM</name>
<feature type="domain" description="HTH merR-type" evidence="5">
    <location>
        <begin position="3"/>
        <end position="60"/>
    </location>
</feature>
<organism evidence="6">
    <name type="scientific">Enterocloster bolteae</name>
    <dbReference type="NCBI Taxonomy" id="208479"/>
    <lineage>
        <taxon>Bacteria</taxon>
        <taxon>Bacillati</taxon>
        <taxon>Bacillota</taxon>
        <taxon>Clostridia</taxon>
        <taxon>Lachnospirales</taxon>
        <taxon>Lachnospiraceae</taxon>
        <taxon>Enterocloster</taxon>
    </lineage>
</organism>
<dbReference type="Pfam" id="PF13411">
    <property type="entry name" value="MerR_1"/>
    <property type="match status" value="1"/>
</dbReference>
<dbReference type="PANTHER" id="PTHR30204">
    <property type="entry name" value="REDOX-CYCLING DRUG-SENSING TRANSCRIPTIONAL ACTIVATOR SOXR"/>
    <property type="match status" value="1"/>
</dbReference>
<evidence type="ECO:0000256" key="3">
    <source>
        <dbReference type="ARBA" id="ARBA00023163"/>
    </source>
</evidence>
<keyword evidence="1" id="KW-0805">Transcription regulation</keyword>
<keyword evidence="4" id="KW-0175">Coiled coil</keyword>
<evidence type="ECO:0000313" key="6">
    <source>
        <dbReference type="EMBL" id="VYT32642.1"/>
    </source>
</evidence>
<dbReference type="GeneID" id="23116038"/>
<dbReference type="InterPro" id="IPR000551">
    <property type="entry name" value="MerR-type_HTH_dom"/>
</dbReference>
<gene>
    <name evidence="6" type="primary">merR1</name>
    <name evidence="6" type="ORF">CBLFYP116_02941</name>
</gene>
<dbReference type="AlphaFoldDB" id="A0A6N2VV45"/>
<evidence type="ECO:0000256" key="4">
    <source>
        <dbReference type="SAM" id="Coils"/>
    </source>
</evidence>
<dbReference type="EMBL" id="CACRTF010000014">
    <property type="protein sequence ID" value="VYT32642.1"/>
    <property type="molecule type" value="Genomic_DNA"/>
</dbReference>
<dbReference type="SMART" id="SM00422">
    <property type="entry name" value="HTH_MERR"/>
    <property type="match status" value="2"/>
</dbReference>
<dbReference type="CDD" id="cd00592">
    <property type="entry name" value="HTH_MerR-like"/>
    <property type="match status" value="1"/>
</dbReference>
<feature type="domain" description="HTH merR-type" evidence="5">
    <location>
        <begin position="130"/>
        <end position="198"/>
    </location>
</feature>
<sequence>MNTYRTVDLARMFGIHVNTVRLYERYGLIPKAERTQSGYRIFTELHVEQFKLARAALRVEVLQNGLRKQAVTIIKTSASGDFETALKLTQHYRDQVEQEIKHAEEAVRICTRLLAGSKEPCTGNNGEQTVYTRKEAAGILGVTIDTLRNWELNGLFSVRRMANGYRVYTEEDMQRLTIIRSLRCANYSLSSILRMLNALSRNPSVNIRKIIDTPGEDDDIITACDKLLTSLAEAKENAGYVESQIGKLIEMNRRNSCERQL</sequence>
<evidence type="ECO:0000256" key="1">
    <source>
        <dbReference type="ARBA" id="ARBA00023015"/>
    </source>
</evidence>